<dbReference type="InterPro" id="IPR043502">
    <property type="entry name" value="DNA/RNA_pol_sf"/>
</dbReference>
<sequence length="125" mass="14411">MEEIAKLLEAGFIQPTKYVEWIANIDLVIKMNGKIRICIPKDQYPMLVADMLINALSRHEFVSTLDGFTRYHQIRIAKDDRSKTTFRFPVSLGLYEYMAMPFELKNAGALVDFLADHPPMENVMV</sequence>
<protein>
    <submittedName>
        <fullName evidence="1">Uncharacterized protein</fullName>
    </submittedName>
</protein>
<dbReference type="InterPro" id="IPR043128">
    <property type="entry name" value="Rev_trsase/Diguanyl_cyclase"/>
</dbReference>
<dbReference type="InterPro" id="IPR053134">
    <property type="entry name" value="RNA-dir_DNA_polymerase"/>
</dbReference>
<dbReference type="OMA" id="YEYMAMP"/>
<dbReference type="Gene3D" id="3.10.10.10">
    <property type="entry name" value="HIV Type 1 Reverse Transcriptase, subunit A, domain 1"/>
    <property type="match status" value="1"/>
</dbReference>
<organism evidence="1 2">
    <name type="scientific">Chenopodium quinoa</name>
    <name type="common">Quinoa</name>
    <dbReference type="NCBI Taxonomy" id="63459"/>
    <lineage>
        <taxon>Eukaryota</taxon>
        <taxon>Viridiplantae</taxon>
        <taxon>Streptophyta</taxon>
        <taxon>Embryophyta</taxon>
        <taxon>Tracheophyta</taxon>
        <taxon>Spermatophyta</taxon>
        <taxon>Magnoliopsida</taxon>
        <taxon>eudicotyledons</taxon>
        <taxon>Gunneridae</taxon>
        <taxon>Pentapetalae</taxon>
        <taxon>Caryophyllales</taxon>
        <taxon>Chenopodiaceae</taxon>
        <taxon>Chenopodioideae</taxon>
        <taxon>Atripliceae</taxon>
        <taxon>Chenopodium</taxon>
    </lineage>
</organism>
<reference evidence="1" key="1">
    <citation type="journal article" date="2017" name="Nature">
        <title>The genome of Chenopodium quinoa.</title>
        <authorList>
            <person name="Jarvis D.E."/>
            <person name="Ho Y.S."/>
            <person name="Lightfoot D.J."/>
            <person name="Schmoeckel S.M."/>
            <person name="Li B."/>
            <person name="Borm T.J.A."/>
            <person name="Ohyanagi H."/>
            <person name="Mineta K."/>
            <person name="Michell C.T."/>
            <person name="Saber N."/>
            <person name="Kharbatia N.M."/>
            <person name="Rupper R.R."/>
            <person name="Sharp A.R."/>
            <person name="Dally N."/>
            <person name="Boughton B.A."/>
            <person name="Woo Y.H."/>
            <person name="Gao G."/>
            <person name="Schijlen E.G.W.M."/>
            <person name="Guo X."/>
            <person name="Momin A.A."/>
            <person name="Negrao S."/>
            <person name="Al-Babili S."/>
            <person name="Gehring C."/>
            <person name="Roessner U."/>
            <person name="Jung C."/>
            <person name="Murphy K."/>
            <person name="Arold S.T."/>
            <person name="Gojobori T."/>
            <person name="van der Linden C.G."/>
            <person name="van Loo E.N."/>
            <person name="Jellen E.N."/>
            <person name="Maughan P.J."/>
            <person name="Tester M."/>
        </authorList>
    </citation>
    <scope>NUCLEOTIDE SEQUENCE [LARGE SCALE GENOMIC DNA]</scope>
    <source>
        <strain evidence="1">cv. PI 614886</strain>
    </source>
</reference>
<proteinExistence type="predicted"/>
<evidence type="ECO:0000313" key="2">
    <source>
        <dbReference type="Proteomes" id="UP000596660"/>
    </source>
</evidence>
<dbReference type="SUPFAM" id="SSF56672">
    <property type="entry name" value="DNA/RNA polymerases"/>
    <property type="match status" value="1"/>
</dbReference>
<dbReference type="Gramene" id="AUR62040337-RA">
    <property type="protein sequence ID" value="AUR62040337-RA:cds"/>
    <property type="gene ID" value="AUR62040337"/>
</dbReference>
<dbReference type="AlphaFoldDB" id="A0A803N4M1"/>
<evidence type="ECO:0000313" key="1">
    <source>
        <dbReference type="EnsemblPlants" id="AUR62040337-RA:cds"/>
    </source>
</evidence>
<dbReference type="Proteomes" id="UP000596660">
    <property type="component" value="Unplaced"/>
</dbReference>
<dbReference type="CDD" id="cd01647">
    <property type="entry name" value="RT_LTR"/>
    <property type="match status" value="1"/>
</dbReference>
<dbReference type="Gene3D" id="3.30.70.270">
    <property type="match status" value="1"/>
</dbReference>
<dbReference type="PANTHER" id="PTHR24559:SF444">
    <property type="entry name" value="REVERSE TRANSCRIPTASE DOMAIN-CONTAINING PROTEIN"/>
    <property type="match status" value="1"/>
</dbReference>
<accession>A0A803N4M1</accession>
<name>A0A803N4M1_CHEQI</name>
<reference evidence="1" key="2">
    <citation type="submission" date="2021-03" db="UniProtKB">
        <authorList>
            <consortium name="EnsemblPlants"/>
        </authorList>
    </citation>
    <scope>IDENTIFICATION</scope>
</reference>
<dbReference type="EnsemblPlants" id="AUR62040337-RA">
    <property type="protein sequence ID" value="AUR62040337-RA:cds"/>
    <property type="gene ID" value="AUR62040337"/>
</dbReference>
<keyword evidence="2" id="KW-1185">Reference proteome</keyword>
<dbReference type="PANTHER" id="PTHR24559">
    <property type="entry name" value="TRANSPOSON TY3-I GAG-POL POLYPROTEIN"/>
    <property type="match status" value="1"/>
</dbReference>